<organism evidence="1 2">
    <name type="scientific">Sphingomonas morindae</name>
    <dbReference type="NCBI Taxonomy" id="1541170"/>
    <lineage>
        <taxon>Bacteria</taxon>
        <taxon>Pseudomonadati</taxon>
        <taxon>Pseudomonadota</taxon>
        <taxon>Alphaproteobacteria</taxon>
        <taxon>Sphingomonadales</taxon>
        <taxon>Sphingomonadaceae</taxon>
        <taxon>Sphingomonas</taxon>
    </lineage>
</organism>
<sequence length="106" mass="11708">MTAGPSRKKGRAATHMVSARLTDLEWERLDLALTASGLSRSDYCRRALLGRTIAFRPFEPLLAEAIALLAHCRGMRAEEAGELKRMIGDVERLVSRLSRLAGTDVK</sequence>
<evidence type="ECO:0000313" key="1">
    <source>
        <dbReference type="EMBL" id="USI73537.1"/>
    </source>
</evidence>
<dbReference type="Pfam" id="PF21983">
    <property type="entry name" value="NikA-like"/>
    <property type="match status" value="1"/>
</dbReference>
<name>A0ABY4X9D2_9SPHN</name>
<gene>
    <name evidence="1" type="ORF">LHA26_03385</name>
</gene>
<reference evidence="1" key="1">
    <citation type="journal article" date="2022" name="Toxins">
        <title>Genomic Analysis of Sphingopyxis sp. USTB-05 for Biodegrading Cyanobacterial Hepatotoxins.</title>
        <authorList>
            <person name="Liu C."/>
            <person name="Xu Q."/>
            <person name="Zhao Z."/>
            <person name="Zhang H."/>
            <person name="Liu X."/>
            <person name="Yin C."/>
            <person name="Liu Y."/>
            <person name="Yan H."/>
        </authorList>
    </citation>
    <scope>NUCLEOTIDE SEQUENCE</scope>
    <source>
        <strain evidence="1">NBD5</strain>
    </source>
</reference>
<dbReference type="EMBL" id="CP084930">
    <property type="protein sequence ID" value="USI73537.1"/>
    <property type="molecule type" value="Genomic_DNA"/>
</dbReference>
<evidence type="ECO:0000313" key="2">
    <source>
        <dbReference type="Proteomes" id="UP001056937"/>
    </source>
</evidence>
<keyword evidence="2" id="KW-1185">Reference proteome</keyword>
<proteinExistence type="predicted"/>
<dbReference type="InterPro" id="IPR053842">
    <property type="entry name" value="NikA-like"/>
</dbReference>
<dbReference type="Proteomes" id="UP001056937">
    <property type="component" value="Chromosome 1"/>
</dbReference>
<evidence type="ECO:0008006" key="3">
    <source>
        <dbReference type="Google" id="ProtNLM"/>
    </source>
</evidence>
<dbReference type="RefSeq" id="WP_252167346.1">
    <property type="nucleotide sequence ID" value="NZ_CP084930.1"/>
</dbReference>
<protein>
    <recommendedName>
        <fullName evidence="3">Mobilization protein</fullName>
    </recommendedName>
</protein>
<accession>A0ABY4X9D2</accession>